<evidence type="ECO:0000313" key="2">
    <source>
        <dbReference type="Proteomes" id="UP000000724"/>
    </source>
</evidence>
<dbReference type="EMBL" id="AM920427">
    <property type="protein sequence ID" value="CAP80723.1"/>
    <property type="molecule type" value="Genomic_DNA"/>
</dbReference>
<dbReference type="HOGENOM" id="CLU_1587042_0_0_1"/>
<keyword evidence="2" id="KW-1185">Reference proteome</keyword>
<organism evidence="1 2">
    <name type="scientific">Penicillium rubens (strain ATCC 28089 / DSM 1075 / NRRL 1951 / Wisconsin 54-1255)</name>
    <name type="common">Penicillium chrysogenum</name>
    <dbReference type="NCBI Taxonomy" id="500485"/>
    <lineage>
        <taxon>Eukaryota</taxon>
        <taxon>Fungi</taxon>
        <taxon>Dikarya</taxon>
        <taxon>Ascomycota</taxon>
        <taxon>Pezizomycotina</taxon>
        <taxon>Eurotiomycetes</taxon>
        <taxon>Eurotiomycetidae</taxon>
        <taxon>Eurotiales</taxon>
        <taxon>Aspergillaceae</taxon>
        <taxon>Penicillium</taxon>
        <taxon>Penicillium chrysogenum species complex</taxon>
    </lineage>
</organism>
<dbReference type="OrthoDB" id="4362481at2759"/>
<dbReference type="VEuPathDB" id="FungiDB:PCH_Pc12g10960"/>
<evidence type="ECO:0000313" key="1">
    <source>
        <dbReference type="EMBL" id="CAP80723.1"/>
    </source>
</evidence>
<dbReference type="OMA" id="NACTARP"/>
<reference evidence="1 2" key="1">
    <citation type="journal article" date="2008" name="Nat. Biotechnol.">
        <title>Genome sequencing and analysis of the filamentous fungus Penicillium chrysogenum.</title>
        <authorList>
            <person name="van den Berg M.A."/>
            <person name="Albang R."/>
            <person name="Albermann K."/>
            <person name="Badger J.H."/>
            <person name="Daran J.-M."/>
            <person name="Driessen A.J.M."/>
            <person name="Garcia-Estrada C."/>
            <person name="Fedorova N.D."/>
            <person name="Harris D.M."/>
            <person name="Heijne W.H.M."/>
            <person name="Joardar V.S."/>
            <person name="Kiel J.A.K.W."/>
            <person name="Kovalchuk A."/>
            <person name="Martin J.F."/>
            <person name="Nierman W.C."/>
            <person name="Nijland J.G."/>
            <person name="Pronk J.T."/>
            <person name="Roubos J.A."/>
            <person name="van der Klei I.J."/>
            <person name="van Peij N.N.M.E."/>
            <person name="Veenhuis M."/>
            <person name="von Doehren H."/>
            <person name="Wagner C."/>
            <person name="Wortman J.R."/>
            <person name="Bovenberg R.A.L."/>
        </authorList>
    </citation>
    <scope>NUCLEOTIDE SEQUENCE [LARGE SCALE GENOMIC DNA]</scope>
    <source>
        <strain evidence="2">ATCC 28089 / DSM 1075 / NRRL 1951 / Wisconsin 54-1255</strain>
    </source>
</reference>
<sequence>MVVDVCVIVCMCSKKGAINACTARPREPKVKVQVKGAVIAAATLPCHPSPLSASDSFFLENNETWLFTAQIAKPAIARRIKMMMMMIAMVMLRWTILGGDDQQIVIVFGMAVYRWAAMRLGGICIRKYTASSGWVFSQQLSFFGGKQDYRSEEWAGELNVNVLTTYCG</sequence>
<proteinExistence type="predicted"/>
<gene>
    <name evidence="1" type="ORF">Pc12g10960</name>
    <name evidence="1" type="ORF">PCH_Pc12g10960</name>
</gene>
<dbReference type="AlphaFoldDB" id="B6GWT9"/>
<name>B6GWT9_PENRW</name>
<dbReference type="Proteomes" id="UP000000724">
    <property type="component" value="Contig Pc00c12"/>
</dbReference>
<protein>
    <submittedName>
        <fullName evidence="1">Uncharacterized protein</fullName>
    </submittedName>
</protein>
<accession>B6GWT9</accession>